<keyword evidence="1" id="KW-0732">Signal</keyword>
<evidence type="ECO:0000256" key="1">
    <source>
        <dbReference type="SAM" id="SignalP"/>
    </source>
</evidence>
<dbReference type="Gene3D" id="3.40.1420.30">
    <property type="match status" value="1"/>
</dbReference>
<organism evidence="2 3">
    <name type="scientific">Aurantibacter aestuarii</name>
    <dbReference type="NCBI Taxonomy" id="1266046"/>
    <lineage>
        <taxon>Bacteria</taxon>
        <taxon>Pseudomonadati</taxon>
        <taxon>Bacteroidota</taxon>
        <taxon>Flavobacteriia</taxon>
        <taxon>Flavobacteriales</taxon>
        <taxon>Flavobacteriaceae</taxon>
        <taxon>Aurantibacter</taxon>
    </lineage>
</organism>
<feature type="signal peptide" evidence="1">
    <location>
        <begin position="1"/>
        <end position="18"/>
    </location>
</feature>
<dbReference type="Proteomes" id="UP000238426">
    <property type="component" value="Unassembled WGS sequence"/>
</dbReference>
<dbReference type="OrthoDB" id="943438at2"/>
<comment type="caution">
    <text evidence="2">The sequence shown here is derived from an EMBL/GenBank/DDBJ whole genome shotgun (WGS) entry which is preliminary data.</text>
</comment>
<gene>
    <name evidence="2" type="ORF">C7H52_11580</name>
</gene>
<evidence type="ECO:0000313" key="3">
    <source>
        <dbReference type="Proteomes" id="UP000238426"/>
    </source>
</evidence>
<dbReference type="RefSeq" id="WP_106464067.1">
    <property type="nucleotide sequence ID" value="NZ_PXOQ01000015.1"/>
</dbReference>
<reference evidence="2 3" key="1">
    <citation type="submission" date="2018-03" db="EMBL/GenBank/DDBJ databases">
        <title>Mesoflavibacter sp. HG37 and Mesoflavibacter sp. HG96 sp.nov., two marine bacteria isolated from seawater of Western Pacific Ocean.</title>
        <authorList>
            <person name="Cheng H."/>
            <person name="Wu Y.-H."/>
            <person name="Guo L.-L."/>
            <person name="Xu X.-W."/>
        </authorList>
    </citation>
    <scope>NUCLEOTIDE SEQUENCE [LARGE SCALE GENOMIC DNA]</scope>
    <source>
        <strain evidence="2 3">KCTC 32269</strain>
    </source>
</reference>
<keyword evidence="3" id="KW-1185">Reference proteome</keyword>
<feature type="chain" id="PRO_5015517041" description="Outer membrane lipoprotein carrier protein LolA" evidence="1">
    <location>
        <begin position="19"/>
        <end position="188"/>
    </location>
</feature>
<proteinExistence type="predicted"/>
<protein>
    <recommendedName>
        <fullName evidence="4">Outer membrane lipoprotein carrier protein LolA</fullName>
    </recommendedName>
</protein>
<dbReference type="EMBL" id="PXOQ01000015">
    <property type="protein sequence ID" value="PSG86328.1"/>
    <property type="molecule type" value="Genomic_DNA"/>
</dbReference>
<dbReference type="AlphaFoldDB" id="A0A2T1N4W0"/>
<accession>A0A2T1N4W0</accession>
<evidence type="ECO:0000313" key="2">
    <source>
        <dbReference type="EMBL" id="PSG86328.1"/>
    </source>
</evidence>
<dbReference type="SUPFAM" id="SSF160574">
    <property type="entry name" value="BT0923-like"/>
    <property type="match status" value="1"/>
</dbReference>
<evidence type="ECO:0008006" key="4">
    <source>
        <dbReference type="Google" id="ProtNLM"/>
    </source>
</evidence>
<sequence>MKSVLFIALILFTTSGIAQTKIEVEKRIPADSVPENAQHFIKKHFKAKRLKWYFEKNQNHSSFEAKFCEFKKHISVEFSTDGTLEDVEVQIRFKQLEKQLETKIKQTLGEEFSNFRILKTQLHFRKYHPEQLQLFFETNTVPKDCFLELIILGKTETSKNRYEILINSNGEKVSMQQLKEQNQLFLQF</sequence>
<name>A0A2T1N4W0_9FLAO</name>